<dbReference type="RefSeq" id="WP_229534667.1">
    <property type="nucleotide sequence ID" value="NZ_JAJHJB010000009.1"/>
</dbReference>
<dbReference type="SUPFAM" id="SSF56037">
    <property type="entry name" value="PheT/TilS domain"/>
    <property type="match status" value="1"/>
</dbReference>
<evidence type="ECO:0000259" key="1">
    <source>
        <dbReference type="SMART" id="SM00873"/>
    </source>
</evidence>
<proteinExistence type="predicted"/>
<organism evidence="2 3">
    <name type="scientific">Pelosinus baikalensis</name>
    <dbReference type="NCBI Taxonomy" id="2892015"/>
    <lineage>
        <taxon>Bacteria</taxon>
        <taxon>Bacillati</taxon>
        <taxon>Bacillota</taxon>
        <taxon>Negativicutes</taxon>
        <taxon>Selenomonadales</taxon>
        <taxon>Sporomusaceae</taxon>
        <taxon>Pelosinus</taxon>
    </lineage>
</organism>
<dbReference type="Proteomes" id="UP001165492">
    <property type="component" value="Unassembled WGS sequence"/>
</dbReference>
<dbReference type="SMART" id="SM00873">
    <property type="entry name" value="B3_4"/>
    <property type="match status" value="1"/>
</dbReference>
<keyword evidence="3" id="KW-1185">Reference proteome</keyword>
<name>A0ABS8HQT0_9FIRM</name>
<dbReference type="InterPro" id="IPR020825">
    <property type="entry name" value="Phe-tRNA_synthase-like_B3/B4"/>
</dbReference>
<dbReference type="Pfam" id="PF03483">
    <property type="entry name" value="B3_4"/>
    <property type="match status" value="1"/>
</dbReference>
<reference evidence="2" key="1">
    <citation type="submission" date="2021-11" db="EMBL/GenBank/DDBJ databases">
        <title>Description of a new species Pelosinus isolated from the bottom sediments of Lake Baikal.</title>
        <authorList>
            <person name="Zakharyuk A."/>
        </authorList>
    </citation>
    <scope>NUCLEOTIDE SEQUENCE</scope>
    <source>
        <strain evidence="2">Bkl1</strain>
    </source>
</reference>
<dbReference type="PANTHER" id="PTHR39209:SF2">
    <property type="entry name" value="CYTOPLASMIC PROTEIN"/>
    <property type="match status" value="1"/>
</dbReference>
<dbReference type="PANTHER" id="PTHR39209">
    <property type="match status" value="1"/>
</dbReference>
<accession>A0ABS8HQT0</accession>
<dbReference type="InterPro" id="IPR005146">
    <property type="entry name" value="B3/B4_tRNA-bd"/>
</dbReference>
<feature type="domain" description="B3/B4 tRNA-binding" evidence="1">
    <location>
        <begin position="62"/>
        <end position="210"/>
    </location>
</feature>
<dbReference type="Gene3D" id="3.50.40.10">
    <property type="entry name" value="Phenylalanyl-trna Synthetase, Chain B, domain 3"/>
    <property type="match status" value="1"/>
</dbReference>
<sequence length="230" mass="25549">MIEIIIGEEIQKVCPGMALGCIQARVKVESSSNDLWQEINSCCDGLKSEIRIEDLASLLRIKDGREVYKKLGKVPSKYRLSSEALIRRVLQGKGVYKINNIVEINNLISLKSKFPIGSYNIANLYSPISLVIGKEGQEYKGIGKELINIENLPVLTDSMGSFGSPTSDSERAMITTDVNEIVMCIFSFSGRTDVKEYLQYAKELLERYANGKNIETKIIGITADSLCLVL</sequence>
<evidence type="ECO:0000313" key="3">
    <source>
        <dbReference type="Proteomes" id="UP001165492"/>
    </source>
</evidence>
<dbReference type="EMBL" id="JAJHJB010000009">
    <property type="protein sequence ID" value="MCC5465415.1"/>
    <property type="molecule type" value="Genomic_DNA"/>
</dbReference>
<protein>
    <recommendedName>
        <fullName evidence="1">B3/B4 tRNA-binding domain-containing protein</fullName>
    </recommendedName>
</protein>
<comment type="caution">
    <text evidence="2">The sequence shown here is derived from an EMBL/GenBank/DDBJ whole genome shotgun (WGS) entry which is preliminary data.</text>
</comment>
<gene>
    <name evidence="2" type="ORF">LMF89_08585</name>
</gene>
<evidence type="ECO:0000313" key="2">
    <source>
        <dbReference type="EMBL" id="MCC5465415.1"/>
    </source>
</evidence>